<keyword evidence="2" id="KW-1185">Reference proteome</keyword>
<sequence>MAQKKQFSITTPRGSITTVQTDGGIVTAKLEWNPAFASQKAESFSKAQMFVDSECLRYMNPLTPRRTGMMIKSATLGTVIGSGYIEYLTPYARRQYYEHKSRARWFETMKASKKDVIREGAEKLA</sequence>
<dbReference type="RefSeq" id="WP_262582417.1">
    <property type="nucleotide sequence ID" value="NZ_JAOQJV010000027.1"/>
</dbReference>
<evidence type="ECO:0000313" key="2">
    <source>
        <dbReference type="Proteomes" id="UP001207605"/>
    </source>
</evidence>
<dbReference type="Proteomes" id="UP001207605">
    <property type="component" value="Unassembled WGS sequence"/>
</dbReference>
<gene>
    <name evidence="1" type="ORF">OCV65_12975</name>
</gene>
<dbReference type="EMBL" id="JAOQJV010000027">
    <property type="protein sequence ID" value="MCU6701134.1"/>
    <property type="molecule type" value="Genomic_DNA"/>
</dbReference>
<proteinExistence type="predicted"/>
<organism evidence="1 2">
    <name type="scientific">Dorea ammoniilytica</name>
    <dbReference type="NCBI Taxonomy" id="2981788"/>
    <lineage>
        <taxon>Bacteria</taxon>
        <taxon>Bacillati</taxon>
        <taxon>Bacillota</taxon>
        <taxon>Clostridia</taxon>
        <taxon>Lachnospirales</taxon>
        <taxon>Lachnospiraceae</taxon>
        <taxon>Dorea</taxon>
    </lineage>
</organism>
<name>A0ABT2S975_9FIRM</name>
<reference evidence="1 2" key="1">
    <citation type="journal article" date="2021" name="ISME Commun">
        <title>Automated analysis of genomic sequences facilitates high-throughput and comprehensive description of bacteria.</title>
        <authorList>
            <person name="Hitch T.C.A."/>
        </authorList>
    </citation>
    <scope>NUCLEOTIDE SEQUENCE [LARGE SCALE GENOMIC DNA]</scope>
    <source>
        <strain evidence="1 2">Sanger_02</strain>
    </source>
</reference>
<evidence type="ECO:0000313" key="1">
    <source>
        <dbReference type="EMBL" id="MCU6701134.1"/>
    </source>
</evidence>
<comment type="caution">
    <text evidence="1">The sequence shown here is derived from an EMBL/GenBank/DDBJ whole genome shotgun (WGS) entry which is preliminary data.</text>
</comment>
<protein>
    <submittedName>
        <fullName evidence="1">Minor capsid protein</fullName>
    </submittedName>
</protein>
<accession>A0ABT2S975</accession>